<dbReference type="InterPro" id="IPR007202">
    <property type="entry name" value="4Fe-4S_dom"/>
</dbReference>
<dbReference type="InterPro" id="IPR004435">
    <property type="entry name" value="MobB_dom"/>
</dbReference>
<proteinExistence type="predicted"/>
<dbReference type="GO" id="GO:0051539">
    <property type="term" value="F:4 iron, 4 sulfur cluster binding"/>
    <property type="evidence" value="ECO:0007669"/>
    <property type="project" value="UniProtKB-KW"/>
</dbReference>
<evidence type="ECO:0000259" key="5">
    <source>
        <dbReference type="PROSITE" id="PS51656"/>
    </source>
</evidence>
<evidence type="ECO:0000256" key="4">
    <source>
        <dbReference type="ARBA" id="ARBA00023014"/>
    </source>
</evidence>
<feature type="domain" description="4Fe-4S" evidence="5">
    <location>
        <begin position="142"/>
        <end position="202"/>
    </location>
</feature>
<evidence type="ECO:0000313" key="6">
    <source>
        <dbReference type="EMBL" id="OIQ51778.1"/>
    </source>
</evidence>
<evidence type="ECO:0000313" key="7">
    <source>
        <dbReference type="Proteomes" id="UP000181901"/>
    </source>
</evidence>
<dbReference type="Gene3D" id="3.40.50.300">
    <property type="entry name" value="P-loop containing nucleotide triphosphate hydrolases"/>
    <property type="match status" value="1"/>
</dbReference>
<dbReference type="Pfam" id="PF03205">
    <property type="entry name" value="MobB"/>
    <property type="match status" value="1"/>
</dbReference>
<dbReference type="GO" id="GO:0005525">
    <property type="term" value="F:GTP binding"/>
    <property type="evidence" value="ECO:0007669"/>
    <property type="project" value="InterPro"/>
</dbReference>
<dbReference type="OrthoDB" id="9789936at2"/>
<dbReference type="InterPro" id="IPR027417">
    <property type="entry name" value="P-loop_NTPase"/>
</dbReference>
<reference evidence="6 7" key="1">
    <citation type="submission" date="2015-09" db="EMBL/GenBank/DDBJ databases">
        <title>Genome of Desulfovibrio dechloracetivorans BerOc1, a mercury methylating strain isolated from highly hydrocarbons and metals contaminated coastal sediments.</title>
        <authorList>
            <person name="Goni Urriza M."/>
            <person name="Gassie C."/>
            <person name="Bouchez O."/>
            <person name="Klopp C."/>
            <person name="Ranchou-Peyruse A."/>
            <person name="Remy G."/>
        </authorList>
    </citation>
    <scope>NUCLEOTIDE SEQUENCE [LARGE SCALE GENOMIC DNA]</scope>
    <source>
        <strain evidence="6 7">BerOc1</strain>
    </source>
</reference>
<keyword evidence="4" id="KW-0411">Iron-sulfur</keyword>
<dbReference type="GO" id="GO:0046872">
    <property type="term" value="F:metal ion binding"/>
    <property type="evidence" value="ECO:0007669"/>
    <property type="project" value="UniProtKB-KW"/>
</dbReference>
<dbReference type="RefSeq" id="WP_071543896.1">
    <property type="nucleotide sequence ID" value="NZ_LKAQ01000001.1"/>
</dbReference>
<name>A0A1J5N0I4_9BACT</name>
<dbReference type="PANTHER" id="PTHR40072:SF1">
    <property type="entry name" value="MOLYBDOPTERIN-GUANINE DINUCLEOTIDE BIOSYNTHESIS ADAPTER PROTEIN"/>
    <property type="match status" value="1"/>
</dbReference>
<sequence>MKAVSIIGPKDSGKTTLGVELARHFKERGLTVSAAKFSHHGFDWSDADTTDYAAVCDTVAGLAPKETFIHWTAHKFLPDLLPLLTNDVLIVEGGKELGFLPRILCLRGDLSDGIDWLHPELAIASVGETSVDGVPVVNDLPSLADLVLEKGFFLPGMDCETCGRPDCRTLASEIVAGKTTPRACLAMHNSIQVDIDGAAVGMKPFVEDIISASIREMIRTLKGYAPGKATIRLDV</sequence>
<dbReference type="PROSITE" id="PS51656">
    <property type="entry name" value="4FE4S"/>
    <property type="match status" value="1"/>
</dbReference>
<protein>
    <submittedName>
        <fullName evidence="6">Molybdopterin guanine dinucleotide synthesis protein B</fullName>
    </submittedName>
</protein>
<dbReference type="PANTHER" id="PTHR40072">
    <property type="entry name" value="MOLYBDOPTERIN-GUANINE DINUCLEOTIDE BIOSYNTHESIS ADAPTER PROTEIN-RELATED"/>
    <property type="match status" value="1"/>
</dbReference>
<keyword evidence="2" id="KW-0479">Metal-binding</keyword>
<accession>A0A1J5N0I4</accession>
<keyword evidence="7" id="KW-1185">Reference proteome</keyword>
<organism evidence="6 7">
    <name type="scientific">Pseudodesulfovibrio hydrargyri</name>
    <dbReference type="NCBI Taxonomy" id="2125990"/>
    <lineage>
        <taxon>Bacteria</taxon>
        <taxon>Pseudomonadati</taxon>
        <taxon>Thermodesulfobacteriota</taxon>
        <taxon>Desulfovibrionia</taxon>
        <taxon>Desulfovibrionales</taxon>
        <taxon>Desulfovibrionaceae</taxon>
    </lineage>
</organism>
<comment type="caution">
    <text evidence="6">The sequence shown here is derived from an EMBL/GenBank/DDBJ whole genome shotgun (WGS) entry which is preliminary data.</text>
</comment>
<dbReference type="Gene3D" id="1.10.15.40">
    <property type="entry name" value="Electron transport complex subunit B, putative Fe-S cluster"/>
    <property type="match status" value="1"/>
</dbReference>
<dbReference type="AlphaFoldDB" id="A0A1J5N0I4"/>
<evidence type="ECO:0000256" key="1">
    <source>
        <dbReference type="ARBA" id="ARBA00022485"/>
    </source>
</evidence>
<dbReference type="EMBL" id="LKAQ01000001">
    <property type="protein sequence ID" value="OIQ51778.1"/>
    <property type="molecule type" value="Genomic_DNA"/>
</dbReference>
<dbReference type="Proteomes" id="UP000181901">
    <property type="component" value="Unassembled WGS sequence"/>
</dbReference>
<dbReference type="GO" id="GO:0006777">
    <property type="term" value="P:Mo-molybdopterin cofactor biosynthetic process"/>
    <property type="evidence" value="ECO:0007669"/>
    <property type="project" value="InterPro"/>
</dbReference>
<dbReference type="SUPFAM" id="SSF52540">
    <property type="entry name" value="P-loop containing nucleoside triphosphate hydrolases"/>
    <property type="match status" value="1"/>
</dbReference>
<dbReference type="InterPro" id="IPR052539">
    <property type="entry name" value="MGD_biosynthesis_adapter"/>
</dbReference>
<dbReference type="Pfam" id="PF04060">
    <property type="entry name" value="FeS"/>
    <property type="match status" value="1"/>
</dbReference>
<keyword evidence="1" id="KW-0004">4Fe-4S</keyword>
<evidence type="ECO:0000256" key="2">
    <source>
        <dbReference type="ARBA" id="ARBA00022723"/>
    </source>
</evidence>
<gene>
    <name evidence="6" type="ORF">BerOc1_00236</name>
</gene>
<keyword evidence="3" id="KW-0408">Iron</keyword>
<evidence type="ECO:0000256" key="3">
    <source>
        <dbReference type="ARBA" id="ARBA00023004"/>
    </source>
</evidence>